<organism evidence="1 2">
    <name type="scientific">Homarus americanus</name>
    <name type="common">American lobster</name>
    <dbReference type="NCBI Taxonomy" id="6706"/>
    <lineage>
        <taxon>Eukaryota</taxon>
        <taxon>Metazoa</taxon>
        <taxon>Ecdysozoa</taxon>
        <taxon>Arthropoda</taxon>
        <taxon>Crustacea</taxon>
        <taxon>Multicrustacea</taxon>
        <taxon>Malacostraca</taxon>
        <taxon>Eumalacostraca</taxon>
        <taxon>Eucarida</taxon>
        <taxon>Decapoda</taxon>
        <taxon>Pleocyemata</taxon>
        <taxon>Astacidea</taxon>
        <taxon>Nephropoidea</taxon>
        <taxon>Nephropidae</taxon>
        <taxon>Homarus</taxon>
    </lineage>
</organism>
<gene>
    <name evidence="1" type="ORF">Hamer_G020311</name>
</gene>
<keyword evidence="2" id="KW-1185">Reference proteome</keyword>
<proteinExistence type="predicted"/>
<evidence type="ECO:0000313" key="1">
    <source>
        <dbReference type="EMBL" id="KAG7157026.1"/>
    </source>
</evidence>
<dbReference type="Proteomes" id="UP000747542">
    <property type="component" value="Unassembled WGS sequence"/>
</dbReference>
<name>A0A8J5MML8_HOMAM</name>
<comment type="caution">
    <text evidence="1">The sequence shown here is derived from an EMBL/GenBank/DDBJ whole genome shotgun (WGS) entry which is preliminary data.</text>
</comment>
<accession>A0A8J5MML8</accession>
<dbReference type="EMBL" id="JAHLQT010038254">
    <property type="protein sequence ID" value="KAG7157026.1"/>
    <property type="molecule type" value="Genomic_DNA"/>
</dbReference>
<protein>
    <submittedName>
        <fullName evidence="1">Uncharacterized protein</fullName>
    </submittedName>
</protein>
<evidence type="ECO:0000313" key="2">
    <source>
        <dbReference type="Proteomes" id="UP000747542"/>
    </source>
</evidence>
<sequence>MDCVTGNDEDNCGCECTTVLVWQICEPISGGEAVGLTQNPEALRRWMVAGPEVMRMTAKFEASIEGMHWRMTSETRHHEQTKLCQLSGFYSPDV</sequence>
<reference evidence="1" key="1">
    <citation type="journal article" date="2021" name="Sci. Adv.">
        <title>The American lobster genome reveals insights on longevity, neural, and immune adaptations.</title>
        <authorList>
            <person name="Polinski J.M."/>
            <person name="Zimin A.V."/>
            <person name="Clark K.F."/>
            <person name="Kohn A.B."/>
            <person name="Sadowski N."/>
            <person name="Timp W."/>
            <person name="Ptitsyn A."/>
            <person name="Khanna P."/>
            <person name="Romanova D.Y."/>
            <person name="Williams P."/>
            <person name="Greenwood S.J."/>
            <person name="Moroz L.L."/>
            <person name="Walt D.R."/>
            <person name="Bodnar A.G."/>
        </authorList>
    </citation>
    <scope>NUCLEOTIDE SEQUENCE</scope>
    <source>
        <strain evidence="1">GMGI-L3</strain>
    </source>
</reference>
<dbReference type="AlphaFoldDB" id="A0A8J5MML8"/>